<dbReference type="Gene3D" id="3.10.450.50">
    <property type="match status" value="1"/>
</dbReference>
<name>A0A4P7P0Q7_9GAMM</name>
<dbReference type="InterPro" id="IPR004027">
    <property type="entry name" value="SEC_C_motif"/>
</dbReference>
<protein>
    <submittedName>
        <fullName evidence="2">Zinc-binding protein</fullName>
    </submittedName>
</protein>
<sequence length="126" mass="14766">MIKCPCGSKKTYSDCCEPYHLERDYPQSAEQLMRSRYSAYVMKLQDYLIKTWAEATRPKEITFEENIEWLKLRIVKVKQGHAEDQKGMVFFKAFYSTEGEKGVMSEKSQFIRDDAGHWVYLSGDVS</sequence>
<accession>A0A4P7P0Q7</accession>
<keyword evidence="3" id="KW-1185">Reference proteome</keyword>
<dbReference type="EMBL" id="CP032096">
    <property type="protein sequence ID" value="QBZ83375.1"/>
    <property type="molecule type" value="Genomic_DNA"/>
</dbReference>
<dbReference type="SUPFAM" id="SSF54427">
    <property type="entry name" value="NTF2-like"/>
    <property type="match status" value="1"/>
</dbReference>
<dbReference type="Proteomes" id="UP000296201">
    <property type="component" value="Chromosome"/>
</dbReference>
<organism evidence="2 3">
    <name type="scientific">Hydrogenovibrio crunogenus</name>
    <dbReference type="NCBI Taxonomy" id="39765"/>
    <lineage>
        <taxon>Bacteria</taxon>
        <taxon>Pseudomonadati</taxon>
        <taxon>Pseudomonadota</taxon>
        <taxon>Gammaproteobacteria</taxon>
        <taxon>Thiotrichales</taxon>
        <taxon>Piscirickettsiaceae</taxon>
        <taxon>Hydrogenovibrio</taxon>
    </lineage>
</organism>
<dbReference type="AlphaFoldDB" id="A0A4P7P0Q7"/>
<dbReference type="Pfam" id="PF02810">
    <property type="entry name" value="SEC-C"/>
    <property type="match status" value="1"/>
</dbReference>
<dbReference type="OrthoDB" id="21421at2"/>
<evidence type="ECO:0000313" key="3">
    <source>
        <dbReference type="Proteomes" id="UP000296201"/>
    </source>
</evidence>
<feature type="domain" description="YchJ-like middle NTF2-like" evidence="1">
    <location>
        <begin position="28"/>
        <end position="123"/>
    </location>
</feature>
<dbReference type="InterPro" id="IPR032710">
    <property type="entry name" value="NTF2-like_dom_sf"/>
</dbReference>
<dbReference type="Pfam" id="PF17775">
    <property type="entry name" value="YchJ_M-like"/>
    <property type="match status" value="1"/>
</dbReference>
<gene>
    <name evidence="2" type="ORF">GHNINEIG_01429</name>
</gene>
<dbReference type="InterPro" id="IPR048469">
    <property type="entry name" value="YchJ-like_M"/>
</dbReference>
<reference evidence="2 3" key="1">
    <citation type="submission" date="2018-08" db="EMBL/GenBank/DDBJ databases">
        <title>Horizontal acquisition of hydrogen conversion ability and other habitat adaptations in Hydrogenovibrio crunogenus strains.</title>
        <authorList>
            <person name="Gonnella G."/>
            <person name="Adam N."/>
            <person name="Perner M."/>
        </authorList>
    </citation>
    <scope>NUCLEOTIDE SEQUENCE [LARGE SCALE GENOMIC DNA]</scope>
    <source>
        <strain evidence="2 3">SP-41</strain>
    </source>
</reference>
<proteinExistence type="predicted"/>
<evidence type="ECO:0000259" key="1">
    <source>
        <dbReference type="Pfam" id="PF17775"/>
    </source>
</evidence>
<evidence type="ECO:0000313" key="2">
    <source>
        <dbReference type="EMBL" id="QBZ83375.1"/>
    </source>
</evidence>
<dbReference type="RefSeq" id="WP_135796003.1">
    <property type="nucleotide sequence ID" value="NZ_CP032096.1"/>
</dbReference>